<dbReference type="RefSeq" id="XP_005712507.1">
    <property type="nucleotide sequence ID" value="XM_005712450.1"/>
</dbReference>
<dbReference type="GeneID" id="17320228"/>
<dbReference type="Gramene" id="CDF32736">
    <property type="protein sequence ID" value="CDF32736"/>
    <property type="gene ID" value="CHC_T00001647001"/>
</dbReference>
<evidence type="ECO:0000313" key="2">
    <source>
        <dbReference type="Proteomes" id="UP000012073"/>
    </source>
</evidence>
<protein>
    <submittedName>
        <fullName evidence="1">Uncharacterized protein</fullName>
    </submittedName>
</protein>
<dbReference type="KEGG" id="ccp:CHC_T00001647001"/>
<dbReference type="EMBL" id="HG001566">
    <property type="protein sequence ID" value="CDF32736.1"/>
    <property type="molecule type" value="Genomic_DNA"/>
</dbReference>
<sequence length="59" mass="6970">MQRDYNTRDTLTDTSTFYIMMNADIHRERGTEIVTRRAVFVEESRKQGLQPQTACIAFR</sequence>
<organism evidence="1 2">
    <name type="scientific">Chondrus crispus</name>
    <name type="common">Carrageen Irish moss</name>
    <name type="synonym">Polymorpha crispa</name>
    <dbReference type="NCBI Taxonomy" id="2769"/>
    <lineage>
        <taxon>Eukaryota</taxon>
        <taxon>Rhodophyta</taxon>
        <taxon>Florideophyceae</taxon>
        <taxon>Rhodymeniophycidae</taxon>
        <taxon>Gigartinales</taxon>
        <taxon>Gigartinaceae</taxon>
        <taxon>Chondrus</taxon>
    </lineage>
</organism>
<accession>R7Q5T0</accession>
<keyword evidence="2" id="KW-1185">Reference proteome</keyword>
<evidence type="ECO:0000313" key="1">
    <source>
        <dbReference type="EMBL" id="CDF32736.1"/>
    </source>
</evidence>
<proteinExistence type="predicted"/>
<reference evidence="2" key="1">
    <citation type="journal article" date="2013" name="Proc. Natl. Acad. Sci. U.S.A.">
        <title>Genome structure and metabolic features in the red seaweed Chondrus crispus shed light on evolution of the Archaeplastida.</title>
        <authorList>
            <person name="Collen J."/>
            <person name="Porcel B."/>
            <person name="Carre W."/>
            <person name="Ball S.G."/>
            <person name="Chaparro C."/>
            <person name="Tonon T."/>
            <person name="Barbeyron T."/>
            <person name="Michel G."/>
            <person name="Noel B."/>
            <person name="Valentin K."/>
            <person name="Elias M."/>
            <person name="Artiguenave F."/>
            <person name="Arun A."/>
            <person name="Aury J.M."/>
            <person name="Barbosa-Neto J.F."/>
            <person name="Bothwell J.H."/>
            <person name="Bouget F.Y."/>
            <person name="Brillet L."/>
            <person name="Cabello-Hurtado F."/>
            <person name="Capella-Gutierrez S."/>
            <person name="Charrier B."/>
            <person name="Cladiere L."/>
            <person name="Cock J.M."/>
            <person name="Coelho S.M."/>
            <person name="Colleoni C."/>
            <person name="Czjzek M."/>
            <person name="Da Silva C."/>
            <person name="Delage L."/>
            <person name="Denoeud F."/>
            <person name="Deschamps P."/>
            <person name="Dittami S.M."/>
            <person name="Gabaldon T."/>
            <person name="Gachon C.M."/>
            <person name="Groisillier A."/>
            <person name="Herve C."/>
            <person name="Jabbari K."/>
            <person name="Katinka M."/>
            <person name="Kloareg B."/>
            <person name="Kowalczyk N."/>
            <person name="Labadie K."/>
            <person name="Leblanc C."/>
            <person name="Lopez P.J."/>
            <person name="McLachlan D.H."/>
            <person name="Meslet-Cladiere L."/>
            <person name="Moustafa A."/>
            <person name="Nehr Z."/>
            <person name="Nyvall Collen P."/>
            <person name="Panaud O."/>
            <person name="Partensky F."/>
            <person name="Poulain J."/>
            <person name="Rensing S.A."/>
            <person name="Rousvoal S."/>
            <person name="Samson G."/>
            <person name="Symeonidi A."/>
            <person name="Weissenbach J."/>
            <person name="Zambounis A."/>
            <person name="Wincker P."/>
            <person name="Boyen C."/>
        </authorList>
    </citation>
    <scope>NUCLEOTIDE SEQUENCE [LARGE SCALE GENOMIC DNA]</scope>
    <source>
        <strain evidence="2">cv. Stackhouse</strain>
    </source>
</reference>
<dbReference type="AlphaFoldDB" id="R7Q5T0"/>
<dbReference type="Proteomes" id="UP000012073">
    <property type="component" value="Unassembled WGS sequence"/>
</dbReference>
<gene>
    <name evidence="1" type="ORF">CHC_T00001647001</name>
</gene>
<name>R7Q5T0_CHOCR</name>